<evidence type="ECO:0000313" key="14">
    <source>
        <dbReference type="Proteomes" id="UP001301350"/>
    </source>
</evidence>
<dbReference type="CDD" id="cd05574">
    <property type="entry name" value="STKc_phototropin_like"/>
    <property type="match status" value="1"/>
</dbReference>
<gene>
    <name evidence="13" type="ORF">CDCA_CDCA02G0549</name>
</gene>
<proteinExistence type="inferred from homology"/>
<evidence type="ECO:0000256" key="5">
    <source>
        <dbReference type="ARBA" id="ARBA00022679"/>
    </source>
</evidence>
<evidence type="ECO:0000259" key="12">
    <source>
        <dbReference type="PROSITE" id="PS50011"/>
    </source>
</evidence>
<dbReference type="FunFam" id="3.30.200.20:FF:000524">
    <property type="entry name" value="Non-specific serine/threonine protein kinase"/>
    <property type="match status" value="1"/>
</dbReference>
<keyword evidence="8" id="KW-0067">ATP-binding</keyword>
<dbReference type="PANTHER" id="PTHR45637">
    <property type="entry name" value="FLIPPASE KINASE 1-RELATED"/>
    <property type="match status" value="1"/>
</dbReference>
<evidence type="ECO:0000256" key="7">
    <source>
        <dbReference type="ARBA" id="ARBA00022777"/>
    </source>
</evidence>
<dbReference type="SUPFAM" id="SSF56112">
    <property type="entry name" value="Protein kinase-like (PK-like)"/>
    <property type="match status" value="1"/>
</dbReference>
<evidence type="ECO:0000256" key="4">
    <source>
        <dbReference type="ARBA" id="ARBA00022553"/>
    </source>
</evidence>
<dbReference type="Pfam" id="PF00069">
    <property type="entry name" value="Pkinase"/>
    <property type="match status" value="2"/>
</dbReference>
<dbReference type="EC" id="2.7.11.1" evidence="2"/>
<dbReference type="EMBL" id="JANCYW010000002">
    <property type="protein sequence ID" value="KAK4534524.1"/>
    <property type="molecule type" value="Genomic_DNA"/>
</dbReference>
<keyword evidence="7" id="KW-0418">Kinase</keyword>
<reference evidence="13 14" key="1">
    <citation type="submission" date="2022-07" db="EMBL/GenBank/DDBJ databases">
        <title>Genome-wide signatures of adaptation to extreme environments.</title>
        <authorList>
            <person name="Cho C.H."/>
            <person name="Yoon H.S."/>
        </authorList>
    </citation>
    <scope>NUCLEOTIDE SEQUENCE [LARGE SCALE GENOMIC DNA]</scope>
    <source>
        <strain evidence="13 14">DBV 063 E5</strain>
    </source>
</reference>
<dbReference type="InterPro" id="IPR000719">
    <property type="entry name" value="Prot_kinase_dom"/>
</dbReference>
<comment type="similarity">
    <text evidence="1">Belongs to the protein kinase superfamily. AGC Ser/Thr protein kinase family.</text>
</comment>
<dbReference type="InterPro" id="IPR011009">
    <property type="entry name" value="Kinase-like_dom_sf"/>
</dbReference>
<evidence type="ECO:0000256" key="1">
    <source>
        <dbReference type="ARBA" id="ARBA00009903"/>
    </source>
</evidence>
<dbReference type="InterPro" id="IPR008271">
    <property type="entry name" value="Ser/Thr_kinase_AS"/>
</dbReference>
<comment type="catalytic activity">
    <reaction evidence="9">
        <text>L-threonyl-[protein] + ATP = O-phospho-L-threonyl-[protein] + ADP + H(+)</text>
        <dbReference type="Rhea" id="RHEA:46608"/>
        <dbReference type="Rhea" id="RHEA-COMP:11060"/>
        <dbReference type="Rhea" id="RHEA-COMP:11605"/>
        <dbReference type="ChEBI" id="CHEBI:15378"/>
        <dbReference type="ChEBI" id="CHEBI:30013"/>
        <dbReference type="ChEBI" id="CHEBI:30616"/>
        <dbReference type="ChEBI" id="CHEBI:61977"/>
        <dbReference type="ChEBI" id="CHEBI:456216"/>
        <dbReference type="EC" id="2.7.11.1"/>
    </reaction>
</comment>
<comment type="caution">
    <text evidence="13">The sequence shown here is derived from an EMBL/GenBank/DDBJ whole genome shotgun (WGS) entry which is preliminary data.</text>
</comment>
<protein>
    <recommendedName>
        <fullName evidence="2">non-specific serine/threonine protein kinase</fullName>
        <ecNumber evidence="2">2.7.11.1</ecNumber>
    </recommendedName>
</protein>
<dbReference type="Gene3D" id="3.30.200.20">
    <property type="entry name" value="Phosphorylase Kinase, domain 1"/>
    <property type="match status" value="1"/>
</dbReference>
<evidence type="ECO:0000256" key="8">
    <source>
        <dbReference type="ARBA" id="ARBA00022840"/>
    </source>
</evidence>
<evidence type="ECO:0000256" key="10">
    <source>
        <dbReference type="ARBA" id="ARBA00048679"/>
    </source>
</evidence>
<name>A0AAV9IQC4_CYACA</name>
<feature type="region of interest" description="Disordered" evidence="11">
    <location>
        <begin position="403"/>
        <end position="470"/>
    </location>
</feature>
<evidence type="ECO:0000256" key="9">
    <source>
        <dbReference type="ARBA" id="ARBA00047899"/>
    </source>
</evidence>
<dbReference type="GO" id="GO:0004674">
    <property type="term" value="F:protein serine/threonine kinase activity"/>
    <property type="evidence" value="ECO:0007669"/>
    <property type="project" value="UniProtKB-KW"/>
</dbReference>
<feature type="region of interest" description="Disordered" evidence="11">
    <location>
        <begin position="1"/>
        <end position="44"/>
    </location>
</feature>
<evidence type="ECO:0000256" key="3">
    <source>
        <dbReference type="ARBA" id="ARBA00022527"/>
    </source>
</evidence>
<keyword evidence="3" id="KW-0723">Serine/threonine-protein kinase</keyword>
<dbReference type="PROSITE" id="PS00108">
    <property type="entry name" value="PROTEIN_KINASE_ST"/>
    <property type="match status" value="1"/>
</dbReference>
<evidence type="ECO:0000256" key="6">
    <source>
        <dbReference type="ARBA" id="ARBA00022741"/>
    </source>
</evidence>
<dbReference type="AlphaFoldDB" id="A0AAV9IQC4"/>
<feature type="compositionally biased region" description="Acidic residues" evidence="11">
    <location>
        <begin position="422"/>
        <end position="431"/>
    </location>
</feature>
<dbReference type="SMART" id="SM00220">
    <property type="entry name" value="S_TKc"/>
    <property type="match status" value="1"/>
</dbReference>
<keyword evidence="6" id="KW-0547">Nucleotide-binding</keyword>
<dbReference type="Gene3D" id="1.10.510.10">
    <property type="entry name" value="Transferase(Phosphotransferase) domain 1"/>
    <property type="match status" value="2"/>
</dbReference>
<dbReference type="Proteomes" id="UP001301350">
    <property type="component" value="Unassembled WGS sequence"/>
</dbReference>
<keyword evidence="4" id="KW-0597">Phosphoprotein</keyword>
<evidence type="ECO:0000313" key="13">
    <source>
        <dbReference type="EMBL" id="KAK4534524.1"/>
    </source>
</evidence>
<evidence type="ECO:0000256" key="11">
    <source>
        <dbReference type="SAM" id="MobiDB-lite"/>
    </source>
</evidence>
<keyword evidence="14" id="KW-1185">Reference proteome</keyword>
<keyword evidence="5" id="KW-0808">Transferase</keyword>
<accession>A0AAV9IQC4</accession>
<dbReference type="GO" id="GO:0005524">
    <property type="term" value="F:ATP binding"/>
    <property type="evidence" value="ECO:0007669"/>
    <property type="project" value="UniProtKB-KW"/>
</dbReference>
<comment type="catalytic activity">
    <reaction evidence="10">
        <text>L-seryl-[protein] + ATP = O-phospho-L-seryl-[protein] + ADP + H(+)</text>
        <dbReference type="Rhea" id="RHEA:17989"/>
        <dbReference type="Rhea" id="RHEA-COMP:9863"/>
        <dbReference type="Rhea" id="RHEA-COMP:11604"/>
        <dbReference type="ChEBI" id="CHEBI:15378"/>
        <dbReference type="ChEBI" id="CHEBI:29999"/>
        <dbReference type="ChEBI" id="CHEBI:30616"/>
        <dbReference type="ChEBI" id="CHEBI:83421"/>
        <dbReference type="ChEBI" id="CHEBI:456216"/>
        <dbReference type="EC" id="2.7.11.1"/>
    </reaction>
</comment>
<feature type="domain" description="Protein kinase" evidence="12">
    <location>
        <begin position="86"/>
        <end position="387"/>
    </location>
</feature>
<dbReference type="PROSITE" id="PS50011">
    <property type="entry name" value="PROTEIN_KINASE_DOM"/>
    <property type="match status" value="1"/>
</dbReference>
<evidence type="ECO:0000256" key="2">
    <source>
        <dbReference type="ARBA" id="ARBA00012513"/>
    </source>
</evidence>
<organism evidence="13 14">
    <name type="scientific">Cyanidium caldarium</name>
    <name type="common">Red alga</name>
    <dbReference type="NCBI Taxonomy" id="2771"/>
    <lineage>
        <taxon>Eukaryota</taxon>
        <taxon>Rhodophyta</taxon>
        <taxon>Bangiophyceae</taxon>
        <taxon>Cyanidiales</taxon>
        <taxon>Cyanidiaceae</taxon>
        <taxon>Cyanidium</taxon>
    </lineage>
</organism>
<sequence length="470" mass="52409">MADAAADPSGPAVPASEMSKLTVSETRQDSIAGPAAGGRSGPPAFSTVLADGRVESSGKHQNVLASSAVQSMPEFPVTGPIGPHLFQKLKLLGKGDVGRVYLVLLKGTTKVYAMKVLTKEEMIARNKVKRVLTEREILATAHHPFIVTMYASFQTKDRLYFIMEYCAGGEFFRVLQRQPNKRLPEDAVRFYAAEVLLALEYLHHMGFIYRDLKPENILMRADGHVALTDFDLSKQAHPVSPRVIKHQLSLLDRMRGALSRQRGSRGNLQDLEIVDSEPVLPYATNSFVGTEEYIAPEVIQGVGHTSDVDWWTFGILLYEMLTGTTPFKGSYQDETFNNIVTSAVRFDDALHLSPECKNLIKKLLKRDPTKRLGHENGASDIKRHPWFKKIDFTLIRNDKPAVTPKVRDPLDFSQYPPLKDEDLGDDVEPFDENSPANPFKNFNARRMDSRGSAGPNGAAEEKQQEEEEGK</sequence>